<organism evidence="2 3">
    <name type="scientific">Paralvinella palmiformis</name>
    <dbReference type="NCBI Taxonomy" id="53620"/>
    <lineage>
        <taxon>Eukaryota</taxon>
        <taxon>Metazoa</taxon>
        <taxon>Spiralia</taxon>
        <taxon>Lophotrochozoa</taxon>
        <taxon>Annelida</taxon>
        <taxon>Polychaeta</taxon>
        <taxon>Sedentaria</taxon>
        <taxon>Canalipalpata</taxon>
        <taxon>Terebellida</taxon>
        <taxon>Terebelliformia</taxon>
        <taxon>Alvinellidae</taxon>
        <taxon>Paralvinella</taxon>
    </lineage>
</organism>
<dbReference type="AlphaFoldDB" id="A0AAD9IS75"/>
<comment type="caution">
    <text evidence="2">The sequence shown here is derived from an EMBL/GenBank/DDBJ whole genome shotgun (WGS) entry which is preliminary data.</text>
</comment>
<protein>
    <submittedName>
        <fullName evidence="2">Uncharacterized protein</fullName>
    </submittedName>
</protein>
<feature type="compositionally biased region" description="Polar residues" evidence="1">
    <location>
        <begin position="7"/>
        <end position="17"/>
    </location>
</feature>
<evidence type="ECO:0000313" key="3">
    <source>
        <dbReference type="Proteomes" id="UP001208570"/>
    </source>
</evidence>
<reference evidence="2" key="1">
    <citation type="journal article" date="2023" name="Mol. Biol. Evol.">
        <title>Third-Generation Sequencing Reveals the Adaptive Role of the Epigenome in Three Deep-Sea Polychaetes.</title>
        <authorList>
            <person name="Perez M."/>
            <person name="Aroh O."/>
            <person name="Sun Y."/>
            <person name="Lan Y."/>
            <person name="Juniper S.K."/>
            <person name="Young C.R."/>
            <person name="Angers B."/>
            <person name="Qian P.Y."/>
        </authorList>
    </citation>
    <scope>NUCLEOTIDE SEQUENCE</scope>
    <source>
        <strain evidence="2">P08H-3</strain>
    </source>
</reference>
<feature type="region of interest" description="Disordered" evidence="1">
    <location>
        <begin position="1"/>
        <end position="60"/>
    </location>
</feature>
<keyword evidence="3" id="KW-1185">Reference proteome</keyword>
<accession>A0AAD9IS75</accession>
<name>A0AAD9IS75_9ANNE</name>
<sequence>MVPEVCNESSVLVSAQEDTSEHDIKTMWTRVSTSTQQDRVHLTSSQSNTTPTPSPRNIKMPQTGCVVCVNQYDARPESKSKIYGVCYPGETQH</sequence>
<evidence type="ECO:0000313" key="2">
    <source>
        <dbReference type="EMBL" id="KAK2140007.1"/>
    </source>
</evidence>
<dbReference type="Proteomes" id="UP001208570">
    <property type="component" value="Unassembled WGS sequence"/>
</dbReference>
<proteinExistence type="predicted"/>
<dbReference type="EMBL" id="JAODUP010001517">
    <property type="protein sequence ID" value="KAK2140007.1"/>
    <property type="molecule type" value="Genomic_DNA"/>
</dbReference>
<evidence type="ECO:0000256" key="1">
    <source>
        <dbReference type="SAM" id="MobiDB-lite"/>
    </source>
</evidence>
<gene>
    <name evidence="2" type="ORF">LSH36_1518g00032</name>
</gene>